<feature type="transmembrane region" description="Helical" evidence="1">
    <location>
        <begin position="260"/>
        <end position="280"/>
    </location>
</feature>
<accession>A0A2M9BUX1</accession>
<keyword evidence="1" id="KW-0472">Membrane</keyword>
<keyword evidence="1" id="KW-0812">Transmembrane</keyword>
<feature type="transmembrane region" description="Helical" evidence="1">
    <location>
        <begin position="141"/>
        <end position="157"/>
    </location>
</feature>
<feature type="transmembrane region" description="Helical" evidence="1">
    <location>
        <begin position="12"/>
        <end position="35"/>
    </location>
</feature>
<keyword evidence="1" id="KW-1133">Transmembrane helix</keyword>
<feature type="transmembrane region" description="Helical" evidence="1">
    <location>
        <begin position="195"/>
        <end position="216"/>
    </location>
</feature>
<name>A0A2M9BUX1_9MICO</name>
<evidence type="ECO:0000256" key="1">
    <source>
        <dbReference type="SAM" id="Phobius"/>
    </source>
</evidence>
<evidence type="ECO:0000313" key="4">
    <source>
        <dbReference type="Proteomes" id="UP000230161"/>
    </source>
</evidence>
<protein>
    <submittedName>
        <fullName evidence="3">Fucose 4-O-acetylase-like acetyltransferase</fullName>
    </submittedName>
</protein>
<comment type="caution">
    <text evidence="3">The sequence shown here is derived from an EMBL/GenBank/DDBJ whole genome shotgun (WGS) entry which is preliminary data.</text>
</comment>
<reference evidence="3 4" key="1">
    <citation type="submission" date="2017-11" db="EMBL/GenBank/DDBJ databases">
        <title>Genomic Encyclopedia of Archaeal and Bacterial Type Strains, Phase II (KMG-II): From Individual Species to Whole Genera.</title>
        <authorList>
            <person name="Goeker M."/>
        </authorList>
    </citation>
    <scope>NUCLEOTIDE SEQUENCE [LARGE SCALE GENOMIC DNA]</scope>
    <source>
        <strain evidence="3 4">DSM 25625</strain>
    </source>
</reference>
<proteinExistence type="predicted"/>
<dbReference type="Proteomes" id="UP000230161">
    <property type="component" value="Unassembled WGS sequence"/>
</dbReference>
<dbReference type="AlphaFoldDB" id="A0A2M9BUX1"/>
<dbReference type="EMBL" id="PGFB01000004">
    <property type="protein sequence ID" value="PJJ61751.1"/>
    <property type="molecule type" value="Genomic_DNA"/>
</dbReference>
<feature type="transmembrane region" description="Helical" evidence="1">
    <location>
        <begin position="117"/>
        <end position="134"/>
    </location>
</feature>
<gene>
    <name evidence="3" type="ORF">CLV54_2701</name>
</gene>
<evidence type="ECO:0000259" key="2">
    <source>
        <dbReference type="Pfam" id="PF01757"/>
    </source>
</evidence>
<feature type="transmembrane region" description="Helical" evidence="1">
    <location>
        <begin position="41"/>
        <end position="59"/>
    </location>
</feature>
<feature type="transmembrane region" description="Helical" evidence="1">
    <location>
        <begin position="163"/>
        <end position="183"/>
    </location>
</feature>
<dbReference type="Pfam" id="PF01757">
    <property type="entry name" value="Acyl_transf_3"/>
    <property type="match status" value="1"/>
</dbReference>
<feature type="transmembrane region" description="Helical" evidence="1">
    <location>
        <begin position="228"/>
        <end position="248"/>
    </location>
</feature>
<organism evidence="3 4">
    <name type="scientific">Compostimonas suwonensis</name>
    <dbReference type="NCBI Taxonomy" id="1048394"/>
    <lineage>
        <taxon>Bacteria</taxon>
        <taxon>Bacillati</taxon>
        <taxon>Actinomycetota</taxon>
        <taxon>Actinomycetes</taxon>
        <taxon>Micrococcales</taxon>
        <taxon>Microbacteriaceae</taxon>
        <taxon>Compostimonas</taxon>
    </lineage>
</organism>
<sequence length="334" mass="35949">MSIQETTVGTGIRFASIDAVRLLGITAVVAAHVWTQPLSHELFYTWHVPLFFVLTGYLWKPGRTVLAETRKRASTLLVPYATWLVIIGTAFLWGAFSWATAGQLLLGGAHVGRPFSAFWFVTALFFGAVVMRLLERTPWSVQWGVAGVALLVAYLAPQEVAAVPLSAGVGVASLVFILAGSALRRHRDRIVRPATTGIVLIALSAVVIATGVSAPLDLKPADFGTPLLSPLVAVAISTGLVLVAERLVPLFGRTADRAIILLASCGLLVVLTHPVVLWVLGTPPTGSRLAFMLALGIPFAVGLLLRFTPLSWLTTGVRRIRWWTRRVAQVSRPD</sequence>
<dbReference type="InterPro" id="IPR002656">
    <property type="entry name" value="Acyl_transf_3_dom"/>
</dbReference>
<dbReference type="InterPro" id="IPR052734">
    <property type="entry name" value="Nod_factor_acetyltransferase"/>
</dbReference>
<feature type="transmembrane region" description="Helical" evidence="1">
    <location>
        <begin position="80"/>
        <end position="105"/>
    </location>
</feature>
<keyword evidence="4" id="KW-1185">Reference proteome</keyword>
<dbReference type="RefSeq" id="WP_157802968.1">
    <property type="nucleotide sequence ID" value="NZ_PGFB01000004.1"/>
</dbReference>
<dbReference type="PANTHER" id="PTHR37312:SF1">
    <property type="entry name" value="MEMBRANE-BOUND ACYLTRANSFERASE YKRP-RELATED"/>
    <property type="match status" value="1"/>
</dbReference>
<feature type="transmembrane region" description="Helical" evidence="1">
    <location>
        <begin position="292"/>
        <end position="313"/>
    </location>
</feature>
<dbReference type="PANTHER" id="PTHR37312">
    <property type="entry name" value="MEMBRANE-BOUND ACYLTRANSFERASE YKRP-RELATED"/>
    <property type="match status" value="1"/>
</dbReference>
<evidence type="ECO:0000313" key="3">
    <source>
        <dbReference type="EMBL" id="PJJ61751.1"/>
    </source>
</evidence>
<dbReference type="GO" id="GO:0016747">
    <property type="term" value="F:acyltransferase activity, transferring groups other than amino-acyl groups"/>
    <property type="evidence" value="ECO:0007669"/>
    <property type="project" value="InterPro"/>
</dbReference>
<keyword evidence="3" id="KW-0808">Transferase</keyword>
<dbReference type="OrthoDB" id="3746662at2"/>
<feature type="domain" description="Acyltransferase 3" evidence="2">
    <location>
        <begin position="15"/>
        <end position="305"/>
    </location>
</feature>